<dbReference type="AlphaFoldDB" id="A0A0C3B0H0"/>
<dbReference type="EMBL" id="KN824318">
    <property type="protein sequence ID" value="KIM25031.1"/>
    <property type="molecule type" value="Genomic_DNA"/>
</dbReference>
<evidence type="ECO:0000313" key="3">
    <source>
        <dbReference type="Proteomes" id="UP000054097"/>
    </source>
</evidence>
<feature type="compositionally biased region" description="Basic residues" evidence="1">
    <location>
        <begin position="15"/>
        <end position="24"/>
    </location>
</feature>
<gene>
    <name evidence="2" type="ORF">M408DRAFT_226551</name>
</gene>
<dbReference type="HOGENOM" id="CLU_1046498_0_0_1"/>
<sequence length="266" mass="29491">MITSSGTRTGIERKSRQKRSHRGIPRPSTPPKAALTPLSSLGARKVPFSYTEDCIKLLGLRLLEGVERVTRVFRGAGTIEDHRSAVGDPYLPTHILAICDGRRNHSPDGSTSSPPVMIQPTHRYILTSQCTNLPDIPDKLSFSPSNHTVDAIPLHLPYPKLFEPLHRYLYNHNTTQLLYSFLPPKCRTNIPAGTKAYHIGPCSTSCSCLVSLLSKSYTKQDLTTCLIRLVAFKENVTSLGVHDHNLWRVMKLASFVLRLAISVSVA</sequence>
<proteinExistence type="predicted"/>
<keyword evidence="3" id="KW-1185">Reference proteome</keyword>
<reference evidence="2 3" key="1">
    <citation type="submission" date="2014-04" db="EMBL/GenBank/DDBJ databases">
        <authorList>
            <consortium name="DOE Joint Genome Institute"/>
            <person name="Kuo A."/>
            <person name="Zuccaro A."/>
            <person name="Kohler A."/>
            <person name="Nagy L.G."/>
            <person name="Floudas D."/>
            <person name="Copeland A."/>
            <person name="Barry K.W."/>
            <person name="Cichocki N."/>
            <person name="Veneault-Fourrey C."/>
            <person name="LaButti K."/>
            <person name="Lindquist E.A."/>
            <person name="Lipzen A."/>
            <person name="Lundell T."/>
            <person name="Morin E."/>
            <person name="Murat C."/>
            <person name="Sun H."/>
            <person name="Tunlid A."/>
            <person name="Henrissat B."/>
            <person name="Grigoriev I.V."/>
            <person name="Hibbett D.S."/>
            <person name="Martin F."/>
            <person name="Nordberg H.P."/>
            <person name="Cantor M.N."/>
            <person name="Hua S.X."/>
        </authorList>
    </citation>
    <scope>NUCLEOTIDE SEQUENCE [LARGE SCALE GENOMIC DNA]</scope>
    <source>
        <strain evidence="2 3">MAFF 305830</strain>
    </source>
</reference>
<protein>
    <submittedName>
        <fullName evidence="2">Uncharacterized protein</fullName>
    </submittedName>
</protein>
<dbReference type="Proteomes" id="UP000054097">
    <property type="component" value="Unassembled WGS sequence"/>
</dbReference>
<evidence type="ECO:0000313" key="2">
    <source>
        <dbReference type="EMBL" id="KIM25031.1"/>
    </source>
</evidence>
<reference evidence="3" key="2">
    <citation type="submission" date="2015-01" db="EMBL/GenBank/DDBJ databases">
        <title>Evolutionary Origins and Diversification of the Mycorrhizal Mutualists.</title>
        <authorList>
            <consortium name="DOE Joint Genome Institute"/>
            <consortium name="Mycorrhizal Genomics Consortium"/>
            <person name="Kohler A."/>
            <person name="Kuo A."/>
            <person name="Nagy L.G."/>
            <person name="Floudas D."/>
            <person name="Copeland A."/>
            <person name="Barry K.W."/>
            <person name="Cichocki N."/>
            <person name="Veneault-Fourrey C."/>
            <person name="LaButti K."/>
            <person name="Lindquist E.A."/>
            <person name="Lipzen A."/>
            <person name="Lundell T."/>
            <person name="Morin E."/>
            <person name="Murat C."/>
            <person name="Riley R."/>
            <person name="Ohm R."/>
            <person name="Sun H."/>
            <person name="Tunlid A."/>
            <person name="Henrissat B."/>
            <person name="Grigoriev I.V."/>
            <person name="Hibbett D.S."/>
            <person name="Martin F."/>
        </authorList>
    </citation>
    <scope>NUCLEOTIDE SEQUENCE [LARGE SCALE GENOMIC DNA]</scope>
    <source>
        <strain evidence="3">MAFF 305830</strain>
    </source>
</reference>
<feature type="region of interest" description="Disordered" evidence="1">
    <location>
        <begin position="1"/>
        <end position="38"/>
    </location>
</feature>
<accession>A0A0C3B0H0</accession>
<organism evidence="2 3">
    <name type="scientific">Serendipita vermifera MAFF 305830</name>
    <dbReference type="NCBI Taxonomy" id="933852"/>
    <lineage>
        <taxon>Eukaryota</taxon>
        <taxon>Fungi</taxon>
        <taxon>Dikarya</taxon>
        <taxon>Basidiomycota</taxon>
        <taxon>Agaricomycotina</taxon>
        <taxon>Agaricomycetes</taxon>
        <taxon>Sebacinales</taxon>
        <taxon>Serendipitaceae</taxon>
        <taxon>Serendipita</taxon>
    </lineage>
</organism>
<evidence type="ECO:0000256" key="1">
    <source>
        <dbReference type="SAM" id="MobiDB-lite"/>
    </source>
</evidence>
<name>A0A0C3B0H0_SERVB</name>
<dbReference type="OrthoDB" id="2523383at2759"/>